<name>A0ABV0K961_9CYAN</name>
<dbReference type="Gene3D" id="3.40.50.2000">
    <property type="entry name" value="Glycogen Phosphorylase B"/>
    <property type="match status" value="1"/>
</dbReference>
<dbReference type="Proteomes" id="UP001482513">
    <property type="component" value="Unassembled WGS sequence"/>
</dbReference>
<organism evidence="1 2">
    <name type="scientific">Leptolyngbya subtilissima DQ-A4</name>
    <dbReference type="NCBI Taxonomy" id="2933933"/>
    <lineage>
        <taxon>Bacteria</taxon>
        <taxon>Bacillati</taxon>
        <taxon>Cyanobacteriota</taxon>
        <taxon>Cyanophyceae</taxon>
        <taxon>Leptolyngbyales</taxon>
        <taxon>Leptolyngbyaceae</taxon>
        <taxon>Leptolyngbya group</taxon>
        <taxon>Leptolyngbya</taxon>
    </lineage>
</organism>
<dbReference type="RefSeq" id="WP_190704825.1">
    <property type="nucleotide sequence ID" value="NZ_JAMPKX010000011.1"/>
</dbReference>
<dbReference type="EMBL" id="JAMPKX010000011">
    <property type="protein sequence ID" value="MEP0949312.1"/>
    <property type="molecule type" value="Genomic_DNA"/>
</dbReference>
<accession>A0ABV0K961</accession>
<proteinExistence type="predicted"/>
<keyword evidence="2" id="KW-1185">Reference proteome</keyword>
<sequence length="138" mass="14704">MPAKTTAQRQKVLVLNIRGGSALPELRTTFPEAELTVVESSQIASWLSADEATLVDWQQAIGWLRQGGFDAAIILTAPGQSPYTLGYLCYLAGIPIRVGRSSEFGGQVLSHCAPPAQDDNALVDLLRGSGRSLAPALR</sequence>
<protein>
    <submittedName>
        <fullName evidence="1">Uncharacterized protein</fullName>
    </submittedName>
</protein>
<gene>
    <name evidence="1" type="ORF">NC992_20700</name>
</gene>
<dbReference type="SUPFAM" id="SSF53756">
    <property type="entry name" value="UDP-Glycosyltransferase/glycogen phosphorylase"/>
    <property type="match status" value="1"/>
</dbReference>
<evidence type="ECO:0000313" key="2">
    <source>
        <dbReference type="Proteomes" id="UP001482513"/>
    </source>
</evidence>
<comment type="caution">
    <text evidence="1">The sequence shown here is derived from an EMBL/GenBank/DDBJ whole genome shotgun (WGS) entry which is preliminary data.</text>
</comment>
<evidence type="ECO:0000313" key="1">
    <source>
        <dbReference type="EMBL" id="MEP0949312.1"/>
    </source>
</evidence>
<reference evidence="1 2" key="1">
    <citation type="submission" date="2022-04" db="EMBL/GenBank/DDBJ databases">
        <title>Positive selection, recombination, and allopatry shape intraspecific diversity of widespread and dominant cyanobacteria.</title>
        <authorList>
            <person name="Wei J."/>
            <person name="Shu W."/>
            <person name="Hu C."/>
        </authorList>
    </citation>
    <scope>NUCLEOTIDE SEQUENCE [LARGE SCALE GENOMIC DNA]</scope>
    <source>
        <strain evidence="1 2">DQ-A4</strain>
    </source>
</reference>